<dbReference type="Gene3D" id="2.40.170.20">
    <property type="entry name" value="TonB-dependent receptor, beta-barrel domain"/>
    <property type="match status" value="1"/>
</dbReference>
<feature type="domain" description="TonB-dependent receptor plug" evidence="12">
    <location>
        <begin position="128"/>
        <end position="226"/>
    </location>
</feature>
<dbReference type="CDD" id="cd01347">
    <property type="entry name" value="ligand_gated_channel"/>
    <property type="match status" value="1"/>
</dbReference>
<comment type="similarity">
    <text evidence="8 9">Belongs to the TonB-dependent receptor family.</text>
</comment>
<dbReference type="SUPFAM" id="SSF56935">
    <property type="entry name" value="Porins"/>
    <property type="match status" value="1"/>
</dbReference>
<evidence type="ECO:0000256" key="1">
    <source>
        <dbReference type="ARBA" id="ARBA00004571"/>
    </source>
</evidence>
<comment type="subcellular location">
    <subcellularLocation>
        <location evidence="1 8">Cell outer membrane</location>
        <topology evidence="1 8">Multi-pass membrane protein</topology>
    </subcellularLocation>
</comment>
<dbReference type="PANTHER" id="PTHR40980:SF4">
    <property type="entry name" value="TONB-DEPENDENT RECEPTOR-LIKE BETA-BARREL DOMAIN-CONTAINING PROTEIN"/>
    <property type="match status" value="1"/>
</dbReference>
<dbReference type="Pfam" id="PF13715">
    <property type="entry name" value="CarbopepD_reg_2"/>
    <property type="match status" value="1"/>
</dbReference>
<keyword evidence="13" id="KW-0675">Receptor</keyword>
<evidence type="ECO:0000256" key="3">
    <source>
        <dbReference type="ARBA" id="ARBA00022452"/>
    </source>
</evidence>
<dbReference type="EMBL" id="FRAA01000004">
    <property type="protein sequence ID" value="SHK36257.1"/>
    <property type="molecule type" value="Genomic_DNA"/>
</dbReference>
<evidence type="ECO:0000259" key="11">
    <source>
        <dbReference type="Pfam" id="PF00593"/>
    </source>
</evidence>
<accession>A0A1M6RVF7</accession>
<evidence type="ECO:0000256" key="6">
    <source>
        <dbReference type="ARBA" id="ARBA00023136"/>
    </source>
</evidence>
<keyword evidence="5 9" id="KW-0798">TonB box</keyword>
<keyword evidence="7 8" id="KW-0998">Cell outer membrane</keyword>
<dbReference type="PROSITE" id="PS52016">
    <property type="entry name" value="TONB_DEPENDENT_REC_3"/>
    <property type="match status" value="1"/>
</dbReference>
<dbReference type="InterPro" id="IPR036942">
    <property type="entry name" value="Beta-barrel_TonB_sf"/>
</dbReference>
<keyword evidence="10" id="KW-0732">Signal</keyword>
<keyword evidence="14" id="KW-1185">Reference proteome</keyword>
<keyword evidence="4 8" id="KW-0812">Transmembrane</keyword>
<evidence type="ECO:0000256" key="10">
    <source>
        <dbReference type="SAM" id="SignalP"/>
    </source>
</evidence>
<dbReference type="Pfam" id="PF07715">
    <property type="entry name" value="Plug"/>
    <property type="match status" value="1"/>
</dbReference>
<sequence length="912" mass="101048">MKRILTVILFSLIGLCAYAQETVVRGVITDGVNGQPLPGATVLIENSTQGTITDVNGEFTLRLKSGINSLVIKYLGYKDFVTEVDPAQTSQVEIQLSELNPELLEVTVYGLLQGQQKALNQQKNAGNIKNIIAADQISRFPDPNVAEAIQRMPGVTLQRDQGEGRYVVVRGLAPQFTNISVNGEQIPSPEAGVRFVALDAIPADQLSSIEVSKTLTPDMDGDAIGGSVNLVTRKAKSSNTEVQGTLVGGYNQLMGEPNGQGSLLIGKRFGANEKLGVLVNGSHFYTDRGSDNWERDGDEMELRDYALRRTRSAVSGTVDYRFNENSEVYLRGIYNTFSDREHRRRYGFIPNVDDSPFEDHEIERSTKDRFERQDITSFNLGGKHVLPGFSVDYEVSYATAVQDTPFDYEVTFIGEPDALATDFSNADFPQFTTNPAFDYLDNSNYEFDELEAGNTYAKDENITGKINIGIPYQLGEHSGILKFGGKYRNKNKNLEVVNNKFGWAGGDVSFEGQSGDFTLEKFDGGLVDDNFLGDRYTLAAAADMDKVVRFFNANQSGFELEVEDKLVDESVESYEATENVMAAYLMTDLTIHKLQIVGGVRFEQTNVDYQYHTVLFDDEGDLEEIIDEEGKTDYTFVLPQINFRYAISSLTNLRLAATTSYARPNFESIVPAQEISIGDREGTIGNPDLKPVSAINLDFMVDHYFGTVGVISAGVFYKKLDNFIYKRRFETDTYEGIDFGTDVDLTQDVNGQNANIAGIELSYQQNMTFLPGALSGLGIYANYTFTASSATLQDRSGIDESEEINLPGQATHVGNLSLSYNLKGFNVRLSGNYAGAYIEELGADADEDRSIKGRLQVDATASYQINQHFNVFAECLNITNAPFEAYVGGDESQLVQREFYSWWSRVGVKFNL</sequence>
<dbReference type="PANTHER" id="PTHR40980">
    <property type="entry name" value="PLUG DOMAIN-CONTAINING PROTEIN"/>
    <property type="match status" value="1"/>
</dbReference>
<dbReference type="InterPro" id="IPR012910">
    <property type="entry name" value="Plug_dom"/>
</dbReference>
<evidence type="ECO:0000256" key="8">
    <source>
        <dbReference type="PROSITE-ProRule" id="PRU01360"/>
    </source>
</evidence>
<dbReference type="GO" id="GO:0009279">
    <property type="term" value="C:cell outer membrane"/>
    <property type="evidence" value="ECO:0007669"/>
    <property type="project" value="UniProtKB-SubCell"/>
</dbReference>
<reference evidence="14" key="1">
    <citation type="submission" date="2016-11" db="EMBL/GenBank/DDBJ databases">
        <authorList>
            <person name="Varghese N."/>
            <person name="Submissions S."/>
        </authorList>
    </citation>
    <scope>NUCLEOTIDE SEQUENCE [LARGE SCALE GENOMIC DNA]</scope>
    <source>
        <strain evidence="14">DSM 26134</strain>
    </source>
</reference>
<dbReference type="Pfam" id="PF00593">
    <property type="entry name" value="TonB_dep_Rec_b-barrel"/>
    <property type="match status" value="1"/>
</dbReference>
<dbReference type="InterPro" id="IPR000531">
    <property type="entry name" value="Beta-barrel_TonB"/>
</dbReference>
<protein>
    <submittedName>
        <fullName evidence="13">TonB-dependent receptor</fullName>
    </submittedName>
</protein>
<evidence type="ECO:0000256" key="2">
    <source>
        <dbReference type="ARBA" id="ARBA00022448"/>
    </source>
</evidence>
<dbReference type="InterPro" id="IPR039426">
    <property type="entry name" value="TonB-dep_rcpt-like"/>
</dbReference>
<feature type="domain" description="TonB-dependent receptor-like beta-barrel" evidence="11">
    <location>
        <begin position="422"/>
        <end position="878"/>
    </location>
</feature>
<name>A0A1M6RVF7_REIAG</name>
<dbReference type="InterPro" id="IPR037066">
    <property type="entry name" value="Plug_dom_sf"/>
</dbReference>
<evidence type="ECO:0000256" key="4">
    <source>
        <dbReference type="ARBA" id="ARBA00022692"/>
    </source>
</evidence>
<feature type="signal peptide" evidence="10">
    <location>
        <begin position="1"/>
        <end position="19"/>
    </location>
</feature>
<dbReference type="InterPro" id="IPR010104">
    <property type="entry name" value="TonB_rcpt_bac"/>
</dbReference>
<dbReference type="Gene3D" id="2.60.40.1120">
    <property type="entry name" value="Carboxypeptidase-like, regulatory domain"/>
    <property type="match status" value="1"/>
</dbReference>
<dbReference type="Gene3D" id="2.170.130.10">
    <property type="entry name" value="TonB-dependent receptor, plug domain"/>
    <property type="match status" value="1"/>
</dbReference>
<dbReference type="InterPro" id="IPR008969">
    <property type="entry name" value="CarboxyPept-like_regulatory"/>
</dbReference>
<dbReference type="Proteomes" id="UP000184474">
    <property type="component" value="Unassembled WGS sequence"/>
</dbReference>
<dbReference type="AlphaFoldDB" id="A0A1M6RVF7"/>
<proteinExistence type="inferred from homology"/>
<dbReference type="RefSeq" id="WP_073122895.1">
    <property type="nucleotide sequence ID" value="NZ_FRAA01000004.1"/>
</dbReference>
<keyword evidence="3 8" id="KW-1134">Transmembrane beta strand</keyword>
<organism evidence="13 14">
    <name type="scientific">Reichenbachiella agariperforans</name>
    <dbReference type="NCBI Taxonomy" id="156994"/>
    <lineage>
        <taxon>Bacteria</taxon>
        <taxon>Pseudomonadati</taxon>
        <taxon>Bacteroidota</taxon>
        <taxon>Cytophagia</taxon>
        <taxon>Cytophagales</taxon>
        <taxon>Reichenbachiellaceae</taxon>
        <taxon>Reichenbachiella</taxon>
    </lineage>
</organism>
<keyword evidence="2 8" id="KW-0813">Transport</keyword>
<dbReference type="SUPFAM" id="SSF49464">
    <property type="entry name" value="Carboxypeptidase regulatory domain-like"/>
    <property type="match status" value="1"/>
</dbReference>
<dbReference type="NCBIfam" id="TIGR01782">
    <property type="entry name" value="TonB-Xanth-Caul"/>
    <property type="match status" value="1"/>
</dbReference>
<dbReference type="STRING" id="156994.SAMN04488028_104301"/>
<evidence type="ECO:0000256" key="7">
    <source>
        <dbReference type="ARBA" id="ARBA00023237"/>
    </source>
</evidence>
<evidence type="ECO:0000256" key="5">
    <source>
        <dbReference type="ARBA" id="ARBA00023077"/>
    </source>
</evidence>
<evidence type="ECO:0000313" key="13">
    <source>
        <dbReference type="EMBL" id="SHK36257.1"/>
    </source>
</evidence>
<evidence type="ECO:0000313" key="14">
    <source>
        <dbReference type="Proteomes" id="UP000184474"/>
    </source>
</evidence>
<evidence type="ECO:0000256" key="9">
    <source>
        <dbReference type="RuleBase" id="RU003357"/>
    </source>
</evidence>
<feature type="chain" id="PRO_5012974678" evidence="10">
    <location>
        <begin position="20"/>
        <end position="912"/>
    </location>
</feature>
<keyword evidence="6 8" id="KW-0472">Membrane</keyword>
<evidence type="ECO:0000259" key="12">
    <source>
        <dbReference type="Pfam" id="PF07715"/>
    </source>
</evidence>
<gene>
    <name evidence="13" type="ORF">SAMN04488028_104301</name>
</gene>